<dbReference type="InterPro" id="IPR025421">
    <property type="entry name" value="DUF4148"/>
</dbReference>
<feature type="chain" id="PRO_5043408286" description="DUF4148 domain-containing protein" evidence="1">
    <location>
        <begin position="24"/>
        <end position="129"/>
    </location>
</feature>
<evidence type="ECO:0008006" key="4">
    <source>
        <dbReference type="Google" id="ProtNLM"/>
    </source>
</evidence>
<reference evidence="2 3" key="1">
    <citation type="submission" date="2015-07" db="EMBL/GenBank/DDBJ databases">
        <title>Draft genome of Achromobacter spanius.</title>
        <authorList>
            <person name="Wang X."/>
        </authorList>
    </citation>
    <scope>NUCLEOTIDE SEQUENCE [LARGE SCALE GENOMIC DNA]</scope>
    <source>
        <strain evidence="2 3">CGMCC9173</strain>
    </source>
</reference>
<organism evidence="2 3">
    <name type="scientific">Achromobacter spanius</name>
    <dbReference type="NCBI Taxonomy" id="217203"/>
    <lineage>
        <taxon>Bacteria</taxon>
        <taxon>Pseudomonadati</taxon>
        <taxon>Pseudomonadota</taxon>
        <taxon>Betaproteobacteria</taxon>
        <taxon>Burkholderiales</taxon>
        <taxon>Alcaligenaceae</taxon>
        <taxon>Achromobacter</taxon>
    </lineage>
</organism>
<comment type="caution">
    <text evidence="2">The sequence shown here is derived from an EMBL/GenBank/DDBJ whole genome shotgun (WGS) entry which is preliminary data.</text>
</comment>
<evidence type="ECO:0000313" key="3">
    <source>
        <dbReference type="Proteomes" id="UP000037511"/>
    </source>
</evidence>
<evidence type="ECO:0000313" key="2">
    <source>
        <dbReference type="EMBL" id="KNE25505.1"/>
    </source>
</evidence>
<dbReference type="Proteomes" id="UP000037511">
    <property type="component" value="Unassembled WGS sequence"/>
</dbReference>
<accession>A0AAW3I0J3</accession>
<dbReference type="EMBL" id="LGVG01000035">
    <property type="protein sequence ID" value="KNE25505.1"/>
    <property type="molecule type" value="Genomic_DNA"/>
</dbReference>
<sequence length="129" mass="13826">MNRFTLSLLVSVLSVGMASTAYAQSKTREQVLQELQQARAAGLITYGEQAYPPPFSQLSAKTRAQVGEELREAKAAGLVNNAEQAYPPALLETLSQSKPRGEIRAELDAAKAAGQISFGELDYPPDTNG</sequence>
<keyword evidence="1" id="KW-0732">Signal</keyword>
<name>A0AAW3I0J3_9BURK</name>
<evidence type="ECO:0000256" key="1">
    <source>
        <dbReference type="SAM" id="SignalP"/>
    </source>
</evidence>
<dbReference type="Pfam" id="PF13663">
    <property type="entry name" value="DUF4148"/>
    <property type="match status" value="2"/>
</dbReference>
<dbReference type="RefSeq" id="WP_050449052.1">
    <property type="nucleotide sequence ID" value="NZ_LGVG01000035.1"/>
</dbReference>
<protein>
    <recommendedName>
        <fullName evidence="4">DUF4148 domain-containing protein</fullName>
    </recommendedName>
</protein>
<dbReference type="AlphaFoldDB" id="A0AAW3I0J3"/>
<gene>
    <name evidence="2" type="ORF">AFM18_22250</name>
</gene>
<feature type="signal peptide" evidence="1">
    <location>
        <begin position="1"/>
        <end position="23"/>
    </location>
</feature>
<proteinExistence type="predicted"/>